<dbReference type="Gene3D" id="2.60.40.150">
    <property type="entry name" value="C2 domain"/>
    <property type="match status" value="1"/>
</dbReference>
<dbReference type="Gene3D" id="1.10.1070.11">
    <property type="entry name" value="Phosphatidylinositol 3-/4-kinase, catalytic domain"/>
    <property type="match status" value="1"/>
</dbReference>
<keyword evidence="10" id="KW-0547">Nucleotide-binding</keyword>
<dbReference type="CDD" id="cd08398">
    <property type="entry name" value="C2_PI3K_class_I_alpha"/>
    <property type="match status" value="1"/>
</dbReference>
<dbReference type="Pfam" id="PF00454">
    <property type="entry name" value="PI3_PI4_kinase"/>
    <property type="match status" value="1"/>
</dbReference>
<comment type="similarity">
    <text evidence="3">Belongs to the PI3/PI4-kinase family. Type III PI4K subfamily.</text>
</comment>
<name>A0AAN8GYS6_CHAGU</name>
<evidence type="ECO:0000259" key="25">
    <source>
        <dbReference type="PROSITE" id="PS50290"/>
    </source>
</evidence>
<dbReference type="FunFam" id="3.30.1010.10:FF:000007">
    <property type="entry name" value="Phosphatidylinositol 4,5-bisphosphate 3-kinase catalytic subunit"/>
    <property type="match status" value="1"/>
</dbReference>
<evidence type="ECO:0000256" key="11">
    <source>
        <dbReference type="ARBA" id="ARBA00022777"/>
    </source>
</evidence>
<dbReference type="InterPro" id="IPR011009">
    <property type="entry name" value="Kinase-like_dom_sf"/>
</dbReference>
<dbReference type="SUPFAM" id="SSF54236">
    <property type="entry name" value="Ubiquitin-like"/>
    <property type="match status" value="1"/>
</dbReference>
<dbReference type="FunFam" id="1.10.1070.11:FF:000006">
    <property type="entry name" value="Phosphatidylinositol 4,5-bisphosphate 3-kinase catalytic subunit"/>
    <property type="match status" value="1"/>
</dbReference>
<keyword evidence="29" id="KW-1185">Reference proteome</keyword>
<evidence type="ECO:0000256" key="13">
    <source>
        <dbReference type="ARBA" id="ARBA00022907"/>
    </source>
</evidence>
<dbReference type="EC" id="2.7.1.137" evidence="5"/>
<dbReference type="GO" id="GO:0001525">
    <property type="term" value="P:angiogenesis"/>
    <property type="evidence" value="ECO:0007669"/>
    <property type="project" value="UniProtKB-KW"/>
</dbReference>
<dbReference type="InterPro" id="IPR042236">
    <property type="entry name" value="PI3K_accessory_sf"/>
</dbReference>
<evidence type="ECO:0000256" key="23">
    <source>
        <dbReference type="ARBA" id="ARBA00083121"/>
    </source>
</evidence>
<dbReference type="InterPro" id="IPR001263">
    <property type="entry name" value="PI3K_accessory_dom"/>
</dbReference>
<dbReference type="SUPFAM" id="SSF49562">
    <property type="entry name" value="C2 domain (Calcium/lipid-binding domain, CaLB)"/>
    <property type="match status" value="1"/>
</dbReference>
<evidence type="ECO:0000256" key="21">
    <source>
        <dbReference type="ARBA" id="ARBA00076072"/>
    </source>
</evidence>
<evidence type="ECO:0000256" key="5">
    <source>
        <dbReference type="ARBA" id="ARBA00012073"/>
    </source>
</evidence>
<reference evidence="28 29" key="1">
    <citation type="journal article" date="2023" name="Mol. Biol. Evol.">
        <title>Genomics of Secondarily Temperate Adaptation in the Only Non-Antarctic Icefish.</title>
        <authorList>
            <person name="Rivera-Colon A.G."/>
            <person name="Rayamajhi N."/>
            <person name="Minhas B.F."/>
            <person name="Madrigal G."/>
            <person name="Bilyk K.T."/>
            <person name="Yoon V."/>
            <person name="Hune M."/>
            <person name="Gregory S."/>
            <person name="Cheng C.H.C."/>
            <person name="Catchen J.M."/>
        </authorList>
    </citation>
    <scope>NUCLEOTIDE SEQUENCE [LARGE SCALE GENOMIC DNA]</scope>
    <source>
        <tissue evidence="28">White muscle</tissue>
    </source>
</reference>
<evidence type="ECO:0000256" key="19">
    <source>
        <dbReference type="ARBA" id="ARBA00065166"/>
    </source>
</evidence>
<evidence type="ECO:0000256" key="24">
    <source>
        <dbReference type="SAM" id="MobiDB-lite"/>
    </source>
</evidence>
<keyword evidence="8" id="KW-0037">Angiogenesis</keyword>
<dbReference type="EMBL" id="JAURVH010001535">
    <property type="protein sequence ID" value="KAK5893004.1"/>
    <property type="molecule type" value="Genomic_DNA"/>
</dbReference>
<evidence type="ECO:0000256" key="7">
    <source>
        <dbReference type="ARBA" id="ARBA00022527"/>
    </source>
</evidence>
<evidence type="ECO:0000256" key="3">
    <source>
        <dbReference type="ARBA" id="ARBA00006209"/>
    </source>
</evidence>
<evidence type="ECO:0000313" key="28">
    <source>
        <dbReference type="EMBL" id="KAK5893004.1"/>
    </source>
</evidence>
<comment type="catalytic activity">
    <reaction evidence="15">
        <text>a 1,2-diacyl-sn-glycero-3-phospho-(1D-myo-inositol) + ATP = a 1,2-diacyl-sn-glycero-3-phospho-(1D-myo-inositol-3-phosphate) + ADP + H(+)</text>
        <dbReference type="Rhea" id="RHEA:12709"/>
        <dbReference type="ChEBI" id="CHEBI:15378"/>
        <dbReference type="ChEBI" id="CHEBI:30616"/>
        <dbReference type="ChEBI" id="CHEBI:57880"/>
        <dbReference type="ChEBI" id="CHEBI:58088"/>
        <dbReference type="ChEBI" id="CHEBI:456216"/>
        <dbReference type="EC" id="2.7.1.137"/>
    </reaction>
    <physiologicalReaction direction="left-to-right" evidence="15">
        <dbReference type="Rhea" id="RHEA:12710"/>
    </physiologicalReaction>
</comment>
<sequence length="1089" mass="124016">MPVCEFEMMKDPEVQDFRRSILSVCREAMEEREGGGHTARPSPQGGGSTQPPREVVLLSPLGGGSTQPPGRWFYSAPWEVVLLSPLGGGSTQPPREVVLLSPPGRWFYSAPQGGGSTQPPGRWFYSAPWEVVLLSPPGRCFYSAPLEVVLLSPLGGGSTQPPGRWFYSAPWEVSHDSLPEQLIAESIRKKSRSMHLSPQQLRLCVQEYQGQYILKYIRSCIIVGRLPHLMLVSKESLYSQLPASGFVTPSYSRRTPQPSPCPGGGDGSPPRSLWAFNTLLRLRLLCATYVNVNIRDIDKIYVRTGIYHGGEPLCDNVNTQRVPCSNPRWNEWLAYDIYLADLPRSARLCLSICSVKGRKGAKEEHCPLAWGNVNLFDYTDVLVSGKVALSLWPVPHGLEDLLNPIGVAGSNPNKETPCVELEFSWFNQTVVFPDDQQIEEHADWTVSRELGYSYCHGLSSRLACDSSVSAGDAEQLRSLSSKDPLYELSEQEKDFLWRHRHYCVKIPESLPKLLLSVKWNSRDEASQMYCLLKEWPLMEPESALELLDCNFPDPMVREFALRCLVQGLSDDKLSQYLLQLVQVSPPAHLLQLVQVSPPVHLLQLVQVSPPAHLLQLVQVSPPVHLLQLVQVSPPAHLLQLVQVLKYEMYLDNPLARFLIKKALTNQRIGHFFFWHLKSEMHNKTVSRRFGLLLEAFCRACGMYLKHLNRQVEAMDKLVNLTDTLKQEKKDETQKTQMKFLVEHMSRPDYMEALQGFVSPLNPVHQLGNLRLEECRIMSSAKRPLWLNWENPDIMSELLFTNNEIIFKNGDDLRQDMLTLQIIKIMENIWQNQNLDLRMLPYGCLSIGDCVGLIEVVKNSFTIMQIQCKGGLKGALQFNSNTLHHWIKDKNRGEAYDRAIDLFTRSCAGYCVATFILGIGDRHNSNIMVKENGQLFHIDFGHFLDHKKKKFGYKRERVPFVLTQDFLIVISKGVQESTKTKEFERFQEMCYKAYLLIRQHASLFINLFSLLLGCGMPELQSFDDIAYLRKTLALGETGRQGGRQVERETEKSQQEALEYFTKQMNDAHHGGWSTKMDWIFHTIRHMPNEH</sequence>
<dbReference type="GO" id="GO:0016303">
    <property type="term" value="F:1-phosphatidylinositol-3-kinase activity"/>
    <property type="evidence" value="ECO:0007669"/>
    <property type="project" value="UniProtKB-EC"/>
</dbReference>
<dbReference type="PROSITE" id="PS51545">
    <property type="entry name" value="PIK_HELICAL"/>
    <property type="match status" value="1"/>
</dbReference>
<dbReference type="InterPro" id="IPR018936">
    <property type="entry name" value="PI3/4_kinase_CS"/>
</dbReference>
<dbReference type="GO" id="GO:0035005">
    <property type="term" value="F:1-phosphatidylinositol-4-phosphate 3-kinase activity"/>
    <property type="evidence" value="ECO:0007669"/>
    <property type="project" value="TreeGrafter"/>
</dbReference>
<dbReference type="Gene3D" id="1.25.40.70">
    <property type="entry name" value="Phosphatidylinositol 3-kinase, accessory domain (PIK)"/>
    <property type="match status" value="2"/>
</dbReference>
<feature type="domain" description="PIK helical" evidence="26">
    <location>
        <begin position="462"/>
        <end position="699"/>
    </location>
</feature>
<comment type="subunit">
    <text evidence="19">Heterodimer of a catalytic subunit PIK3CA and a p85 regulatory subunit (PIK3R1, PIK3R2 or PIK3R3). Interacts with IRS1 in nuclear extracts. Interacts with RUFY3. Interacts with RASD2. Interacts with APPL1. Interacts with HRAS and KRAS. Interaction with HRAS/KRAS is required for PI3K pathway signaling and cell proliferation stimulated by EGF and FGF2. Interacts with FAM83B; activates the PI3K/AKT signaling cascade.</text>
</comment>
<evidence type="ECO:0000256" key="8">
    <source>
        <dbReference type="ARBA" id="ARBA00022657"/>
    </source>
</evidence>
<comment type="pathway">
    <text evidence="1">Phospholipid metabolism; phosphatidylinositol phosphate biosynthesis.</text>
</comment>
<evidence type="ECO:0000256" key="18">
    <source>
        <dbReference type="ARBA" id="ARBA00051347"/>
    </source>
</evidence>
<dbReference type="InterPro" id="IPR002420">
    <property type="entry name" value="PI3K-type_C2_dom"/>
</dbReference>
<dbReference type="PROSITE" id="PS51547">
    <property type="entry name" value="C2_PI3K"/>
    <property type="match status" value="1"/>
</dbReference>
<comment type="catalytic activity">
    <reaction evidence="17">
        <text>1,2-dioctanoyl-sn-glycero-3-phospho-(1D-myo-inositol-4,5-bisphosphate) + ATP = 1,2-dioctanoyl-sn-glycero-3-phospho-(1D-myo-inositol-3,4,5-trisphosphate) + ADP + H(+)</text>
        <dbReference type="Rhea" id="RHEA:55632"/>
        <dbReference type="ChEBI" id="CHEBI:15378"/>
        <dbReference type="ChEBI" id="CHEBI:30616"/>
        <dbReference type="ChEBI" id="CHEBI:83416"/>
        <dbReference type="ChEBI" id="CHEBI:83419"/>
        <dbReference type="ChEBI" id="CHEBI:456216"/>
    </reaction>
    <physiologicalReaction direction="left-to-right" evidence="17">
        <dbReference type="Rhea" id="RHEA:55633"/>
    </physiologicalReaction>
</comment>
<keyword evidence="9" id="KW-0808">Transferase</keyword>
<dbReference type="PANTHER" id="PTHR10048">
    <property type="entry name" value="PHOSPHATIDYLINOSITOL KINASE"/>
    <property type="match status" value="1"/>
</dbReference>
<comment type="pathway">
    <text evidence="2">Lipid metabolism.</text>
</comment>
<dbReference type="Pfam" id="PF00613">
    <property type="entry name" value="PI3Ka"/>
    <property type="match status" value="2"/>
</dbReference>
<evidence type="ECO:0000259" key="27">
    <source>
        <dbReference type="PROSITE" id="PS51547"/>
    </source>
</evidence>
<evidence type="ECO:0000256" key="12">
    <source>
        <dbReference type="ARBA" id="ARBA00022840"/>
    </source>
</evidence>
<dbReference type="GO" id="GO:0043491">
    <property type="term" value="P:phosphatidylinositol 3-kinase/protein kinase B signal transduction"/>
    <property type="evidence" value="ECO:0007669"/>
    <property type="project" value="TreeGrafter"/>
</dbReference>
<evidence type="ECO:0000256" key="10">
    <source>
        <dbReference type="ARBA" id="ARBA00022741"/>
    </source>
</evidence>
<dbReference type="FunFam" id="1.25.40.70:FF:000001">
    <property type="entry name" value="Phosphatidylinositol 4,5-bisphosphate 3-kinase catalytic subunit"/>
    <property type="match status" value="1"/>
</dbReference>
<keyword evidence="7" id="KW-0723">Serine/threonine-protein kinase</keyword>
<dbReference type="GO" id="GO:0005737">
    <property type="term" value="C:cytoplasm"/>
    <property type="evidence" value="ECO:0007669"/>
    <property type="project" value="TreeGrafter"/>
</dbReference>
<dbReference type="GO" id="GO:0048015">
    <property type="term" value="P:phosphatidylinositol-mediated signaling"/>
    <property type="evidence" value="ECO:0007669"/>
    <property type="project" value="TreeGrafter"/>
</dbReference>
<dbReference type="PANTHER" id="PTHR10048:SF95">
    <property type="entry name" value="PHOSPHATIDYLINOSITOL-4,5-BISPHOSPHATE 3-KINASE"/>
    <property type="match status" value="1"/>
</dbReference>
<dbReference type="EC" id="2.7.1.153" evidence="4"/>
<comment type="catalytic activity">
    <reaction evidence="16">
        <text>L-seryl-[protein] + ATP = O-phospho-L-seryl-[protein] + ADP + H(+)</text>
        <dbReference type="Rhea" id="RHEA:17989"/>
        <dbReference type="Rhea" id="RHEA-COMP:9863"/>
        <dbReference type="Rhea" id="RHEA-COMP:11604"/>
        <dbReference type="ChEBI" id="CHEBI:15378"/>
        <dbReference type="ChEBI" id="CHEBI:29999"/>
        <dbReference type="ChEBI" id="CHEBI:30616"/>
        <dbReference type="ChEBI" id="CHEBI:83421"/>
        <dbReference type="ChEBI" id="CHEBI:456216"/>
        <dbReference type="EC" id="2.7.11.1"/>
    </reaction>
    <physiologicalReaction direction="left-to-right" evidence="16">
        <dbReference type="Rhea" id="RHEA:17990"/>
    </physiologicalReaction>
</comment>
<dbReference type="SUPFAM" id="SSF48371">
    <property type="entry name" value="ARM repeat"/>
    <property type="match status" value="1"/>
</dbReference>
<organism evidence="28 29">
    <name type="scientific">Champsocephalus gunnari</name>
    <name type="common">Mackerel icefish</name>
    <dbReference type="NCBI Taxonomy" id="52237"/>
    <lineage>
        <taxon>Eukaryota</taxon>
        <taxon>Metazoa</taxon>
        <taxon>Chordata</taxon>
        <taxon>Craniata</taxon>
        <taxon>Vertebrata</taxon>
        <taxon>Euteleostomi</taxon>
        <taxon>Actinopterygii</taxon>
        <taxon>Neopterygii</taxon>
        <taxon>Teleostei</taxon>
        <taxon>Neoteleostei</taxon>
        <taxon>Acanthomorphata</taxon>
        <taxon>Eupercaria</taxon>
        <taxon>Perciformes</taxon>
        <taxon>Notothenioidei</taxon>
        <taxon>Channichthyidae</taxon>
        <taxon>Champsocephalus</taxon>
    </lineage>
</organism>
<dbReference type="SMART" id="SM00142">
    <property type="entry name" value="PI3K_C2"/>
    <property type="match status" value="1"/>
</dbReference>
<dbReference type="PROSITE" id="PS50290">
    <property type="entry name" value="PI3_4_KINASE_3"/>
    <property type="match status" value="1"/>
</dbReference>
<evidence type="ECO:0000256" key="16">
    <source>
        <dbReference type="ARBA" id="ARBA00048977"/>
    </source>
</evidence>
<dbReference type="FunFam" id="2.60.40.150:FF:000041">
    <property type="entry name" value="Phosphatidylinositol 4,5-bisphosphate 3-kinase catalytic subunit"/>
    <property type="match status" value="1"/>
</dbReference>
<feature type="region of interest" description="Disordered" evidence="24">
    <location>
        <begin position="28"/>
        <end position="54"/>
    </location>
</feature>
<dbReference type="SMART" id="SM00146">
    <property type="entry name" value="PI3Kc"/>
    <property type="match status" value="1"/>
</dbReference>
<dbReference type="GO" id="GO:0005886">
    <property type="term" value="C:plasma membrane"/>
    <property type="evidence" value="ECO:0007669"/>
    <property type="project" value="TreeGrafter"/>
</dbReference>
<evidence type="ECO:0000256" key="14">
    <source>
        <dbReference type="ARBA" id="ARBA00023981"/>
    </source>
</evidence>
<evidence type="ECO:0000256" key="1">
    <source>
        <dbReference type="ARBA" id="ARBA00004805"/>
    </source>
</evidence>
<evidence type="ECO:0000256" key="2">
    <source>
        <dbReference type="ARBA" id="ARBA00005189"/>
    </source>
</evidence>
<dbReference type="InterPro" id="IPR016024">
    <property type="entry name" value="ARM-type_fold"/>
</dbReference>
<feature type="domain" description="PI3K/PI4K catalytic" evidence="25">
    <location>
        <begin position="770"/>
        <end position="1056"/>
    </location>
</feature>
<keyword evidence="12" id="KW-0067">ATP-binding</keyword>
<comment type="caution">
    <text evidence="28">The sequence shown here is derived from an EMBL/GenBank/DDBJ whole genome shotgun (WGS) entry which is preliminary data.</text>
</comment>
<dbReference type="GO" id="GO:0046934">
    <property type="term" value="F:1-phosphatidylinositol-4,5-bisphosphate 3-kinase activity"/>
    <property type="evidence" value="ECO:0007669"/>
    <property type="project" value="UniProtKB-EC"/>
</dbReference>
<dbReference type="GO" id="GO:0006909">
    <property type="term" value="P:phagocytosis"/>
    <property type="evidence" value="ECO:0007669"/>
    <property type="project" value="UniProtKB-KW"/>
</dbReference>
<evidence type="ECO:0000256" key="20">
    <source>
        <dbReference type="ARBA" id="ARBA00073893"/>
    </source>
</evidence>
<dbReference type="InterPro" id="IPR035892">
    <property type="entry name" value="C2_domain_sf"/>
</dbReference>
<dbReference type="InterPro" id="IPR015433">
    <property type="entry name" value="PI3/4_kinase"/>
</dbReference>
<dbReference type="GO" id="GO:0005524">
    <property type="term" value="F:ATP binding"/>
    <property type="evidence" value="ECO:0007669"/>
    <property type="project" value="UniProtKB-KW"/>
</dbReference>
<keyword evidence="13" id="KW-0581">Phagocytosis</keyword>
<dbReference type="SMART" id="SM00145">
    <property type="entry name" value="PI3Ka"/>
    <property type="match status" value="1"/>
</dbReference>
<dbReference type="AlphaFoldDB" id="A0AAN8GYS6"/>
<evidence type="ECO:0000256" key="17">
    <source>
        <dbReference type="ARBA" id="ARBA00050641"/>
    </source>
</evidence>
<dbReference type="EC" id="2.7.11.1" evidence="6"/>
<evidence type="ECO:0000256" key="6">
    <source>
        <dbReference type="ARBA" id="ARBA00012513"/>
    </source>
</evidence>
<evidence type="ECO:0000313" key="29">
    <source>
        <dbReference type="Proteomes" id="UP001331515"/>
    </source>
</evidence>
<evidence type="ECO:0000256" key="22">
    <source>
        <dbReference type="ARBA" id="ARBA00078524"/>
    </source>
</evidence>
<evidence type="ECO:0000256" key="9">
    <source>
        <dbReference type="ARBA" id="ARBA00022679"/>
    </source>
</evidence>
<protein>
    <recommendedName>
        <fullName evidence="20">Phosphatidylinositol 4,5-bisphosphate 3-kinase catalytic subunit alpha isoform</fullName>
        <ecNumber evidence="5">2.7.1.137</ecNumber>
        <ecNumber evidence="4">2.7.1.153</ecNumber>
        <ecNumber evidence="6">2.7.11.1</ecNumber>
    </recommendedName>
    <alternativeName>
        <fullName evidence="23">Phosphatidylinositol 4,5-bisphosphate 3-kinase 110 kDa catalytic subunit alpha</fullName>
    </alternativeName>
    <alternativeName>
        <fullName evidence="22">Phosphoinositide-3-kinase catalytic alpha polypeptide</fullName>
    </alternativeName>
    <alternativeName>
        <fullName evidence="21">Serine/threonine protein kinase PIK3CA</fullName>
    </alternativeName>
</protein>
<dbReference type="SUPFAM" id="SSF56112">
    <property type="entry name" value="Protein kinase-like (PK-like)"/>
    <property type="match status" value="1"/>
</dbReference>
<dbReference type="Pfam" id="PF00792">
    <property type="entry name" value="PI3K_C2"/>
    <property type="match status" value="1"/>
</dbReference>
<comment type="catalytic activity">
    <reaction evidence="14">
        <text>a 1,2-diacyl-sn-glycero-3-phospho-(1D-myo-inositol-4,5-bisphosphate) + ATP = a 1,2-diacyl-sn-glycero-3-phospho-(1D-myo-inositol-3,4,5-trisphosphate) + ADP + H(+)</text>
        <dbReference type="Rhea" id="RHEA:21292"/>
        <dbReference type="ChEBI" id="CHEBI:15378"/>
        <dbReference type="ChEBI" id="CHEBI:30616"/>
        <dbReference type="ChEBI" id="CHEBI:57836"/>
        <dbReference type="ChEBI" id="CHEBI:58456"/>
        <dbReference type="ChEBI" id="CHEBI:456216"/>
        <dbReference type="EC" id="2.7.1.153"/>
    </reaction>
    <physiologicalReaction direction="left-to-right" evidence="14">
        <dbReference type="Rhea" id="RHEA:21293"/>
    </physiologicalReaction>
</comment>
<comment type="catalytic activity">
    <reaction evidence="18">
        <text>1-octadecanoyl-2-(5Z,8Z,11Z,14Z)-eicosatetraenoyl-sn-glycero-3-phospho-1D-myo-inositol 4,5-bisphosphate + ATP = 1-octadecanoyl-2-(5Z,8Z,11Z,14Z-eicosatetraenoyl)-sn-glycero-3-phospho-(1D-myo-inositol 3,4,5-triphosphate) + ADP + H(+)</text>
        <dbReference type="Rhea" id="RHEA:43396"/>
        <dbReference type="ChEBI" id="CHEBI:15378"/>
        <dbReference type="ChEBI" id="CHEBI:30616"/>
        <dbReference type="ChEBI" id="CHEBI:77137"/>
        <dbReference type="ChEBI" id="CHEBI:83243"/>
        <dbReference type="ChEBI" id="CHEBI:456216"/>
    </reaction>
    <physiologicalReaction direction="left-to-right" evidence="18">
        <dbReference type="Rhea" id="RHEA:43397"/>
    </physiologicalReaction>
</comment>
<dbReference type="InterPro" id="IPR036940">
    <property type="entry name" value="PI3/4_kinase_cat_sf"/>
</dbReference>
<dbReference type="GO" id="GO:0016477">
    <property type="term" value="P:cell migration"/>
    <property type="evidence" value="ECO:0007669"/>
    <property type="project" value="TreeGrafter"/>
</dbReference>
<dbReference type="InterPro" id="IPR000403">
    <property type="entry name" value="PI3/4_kinase_cat_dom"/>
</dbReference>
<dbReference type="Gene3D" id="3.10.20.90">
    <property type="entry name" value="Phosphatidylinositol 3-kinase Catalytic Subunit, Chain A, domain 1"/>
    <property type="match status" value="2"/>
</dbReference>
<dbReference type="InterPro" id="IPR029071">
    <property type="entry name" value="Ubiquitin-like_domsf"/>
</dbReference>
<keyword evidence="11" id="KW-0418">Kinase</keyword>
<evidence type="ECO:0000256" key="4">
    <source>
        <dbReference type="ARBA" id="ARBA00012010"/>
    </source>
</evidence>
<evidence type="ECO:0000259" key="26">
    <source>
        <dbReference type="PROSITE" id="PS51545"/>
    </source>
</evidence>
<evidence type="ECO:0000256" key="15">
    <source>
        <dbReference type="ARBA" id="ARBA00023985"/>
    </source>
</evidence>
<dbReference type="PROSITE" id="PS00915">
    <property type="entry name" value="PI3_4_KINASE_1"/>
    <property type="match status" value="1"/>
</dbReference>
<dbReference type="GO" id="GO:0005943">
    <property type="term" value="C:phosphatidylinositol 3-kinase complex, class IA"/>
    <property type="evidence" value="ECO:0007669"/>
    <property type="project" value="TreeGrafter"/>
</dbReference>
<feature type="domain" description="C2 PI3K-type" evidence="27">
    <location>
        <begin position="276"/>
        <end position="433"/>
    </location>
</feature>
<accession>A0AAN8GYS6</accession>
<dbReference type="Proteomes" id="UP001331515">
    <property type="component" value="Unassembled WGS sequence"/>
</dbReference>
<gene>
    <name evidence="28" type="ORF">CgunFtcFv8_005917</name>
</gene>
<dbReference type="GO" id="GO:0005944">
    <property type="term" value="C:phosphatidylinositol 3-kinase complex, class IB"/>
    <property type="evidence" value="ECO:0007669"/>
    <property type="project" value="TreeGrafter"/>
</dbReference>
<dbReference type="CDD" id="cd00872">
    <property type="entry name" value="PI3Ka_I"/>
    <property type="match status" value="1"/>
</dbReference>
<dbReference type="PROSITE" id="PS00916">
    <property type="entry name" value="PI3_4_KINASE_2"/>
    <property type="match status" value="1"/>
</dbReference>
<proteinExistence type="inferred from homology"/>
<dbReference type="Gene3D" id="3.30.1010.10">
    <property type="entry name" value="Phosphatidylinositol 3-kinase Catalytic Subunit, Chain A, domain 4"/>
    <property type="match status" value="1"/>
</dbReference>
<dbReference type="GO" id="GO:0004674">
    <property type="term" value="F:protein serine/threonine kinase activity"/>
    <property type="evidence" value="ECO:0007669"/>
    <property type="project" value="UniProtKB-KW"/>
</dbReference>